<dbReference type="AlphaFoldDB" id="A0A8J4SMU2"/>
<gene>
    <name evidence="1" type="ORF">PHET_06765</name>
</gene>
<protein>
    <submittedName>
        <fullName evidence="1">Uncharacterized protein</fullName>
    </submittedName>
</protein>
<evidence type="ECO:0000313" key="1">
    <source>
        <dbReference type="EMBL" id="KAF5399047.1"/>
    </source>
</evidence>
<comment type="caution">
    <text evidence="1">The sequence shown here is derived from an EMBL/GenBank/DDBJ whole genome shotgun (WGS) entry which is preliminary data.</text>
</comment>
<organism evidence="1 2">
    <name type="scientific">Paragonimus heterotremus</name>
    <dbReference type="NCBI Taxonomy" id="100268"/>
    <lineage>
        <taxon>Eukaryota</taxon>
        <taxon>Metazoa</taxon>
        <taxon>Spiralia</taxon>
        <taxon>Lophotrochozoa</taxon>
        <taxon>Platyhelminthes</taxon>
        <taxon>Trematoda</taxon>
        <taxon>Digenea</taxon>
        <taxon>Plagiorchiida</taxon>
        <taxon>Troglotremata</taxon>
        <taxon>Troglotrematidae</taxon>
        <taxon>Paragonimus</taxon>
    </lineage>
</organism>
<proteinExistence type="predicted"/>
<reference evidence="1" key="1">
    <citation type="submission" date="2019-05" db="EMBL/GenBank/DDBJ databases">
        <title>Annotation for the trematode Paragonimus heterotremus.</title>
        <authorList>
            <person name="Choi Y.-J."/>
        </authorList>
    </citation>
    <scope>NUCLEOTIDE SEQUENCE</scope>
    <source>
        <strain evidence="1">LC</strain>
    </source>
</reference>
<dbReference type="Proteomes" id="UP000748531">
    <property type="component" value="Unassembled WGS sequence"/>
</dbReference>
<sequence length="72" mass="8332">MSPSLCLNRRCPTCCTFTIIQRKTQGMQVPLEHHCFMRNVAPGNDIAVVHHSARLRVIHHRRRIPIFQKCGL</sequence>
<dbReference type="EMBL" id="LUCH01004407">
    <property type="protein sequence ID" value="KAF5399047.1"/>
    <property type="molecule type" value="Genomic_DNA"/>
</dbReference>
<name>A0A8J4SMU2_9TREM</name>
<keyword evidence="2" id="KW-1185">Reference proteome</keyword>
<accession>A0A8J4SMU2</accession>
<evidence type="ECO:0000313" key="2">
    <source>
        <dbReference type="Proteomes" id="UP000748531"/>
    </source>
</evidence>